<dbReference type="Proteomes" id="UP000823889">
    <property type="component" value="Unassembled WGS sequence"/>
</dbReference>
<reference evidence="1" key="2">
    <citation type="submission" date="2021-04" db="EMBL/GenBank/DDBJ databases">
        <authorList>
            <person name="Gilroy R."/>
        </authorList>
    </citation>
    <scope>NUCLEOTIDE SEQUENCE</scope>
    <source>
        <strain evidence="1">9264</strain>
    </source>
</reference>
<accession>A0A9D2U9U3</accession>
<evidence type="ECO:0000313" key="1">
    <source>
        <dbReference type="EMBL" id="HJD45166.1"/>
    </source>
</evidence>
<evidence type="ECO:0000313" key="2">
    <source>
        <dbReference type="Proteomes" id="UP000823889"/>
    </source>
</evidence>
<gene>
    <name evidence="1" type="ORF">H9906_09110</name>
</gene>
<reference evidence="1" key="1">
    <citation type="journal article" date="2021" name="PeerJ">
        <title>Extensive microbial diversity within the chicken gut microbiome revealed by metagenomics and culture.</title>
        <authorList>
            <person name="Gilroy R."/>
            <person name="Ravi A."/>
            <person name="Getino M."/>
            <person name="Pursley I."/>
            <person name="Horton D.L."/>
            <person name="Alikhan N.F."/>
            <person name="Baker D."/>
            <person name="Gharbi K."/>
            <person name="Hall N."/>
            <person name="Watson M."/>
            <person name="Adriaenssens E.M."/>
            <person name="Foster-Nyarko E."/>
            <person name="Jarju S."/>
            <person name="Secka A."/>
            <person name="Antonio M."/>
            <person name="Oren A."/>
            <person name="Chaudhuri R.R."/>
            <person name="La Ragione R."/>
            <person name="Hildebrand F."/>
            <person name="Pallen M.J."/>
        </authorList>
    </citation>
    <scope>NUCLEOTIDE SEQUENCE</scope>
    <source>
        <strain evidence="1">9264</strain>
    </source>
</reference>
<protein>
    <submittedName>
        <fullName evidence="1">Uncharacterized protein</fullName>
    </submittedName>
</protein>
<dbReference type="EMBL" id="DWUQ01000192">
    <property type="protein sequence ID" value="HJD45166.1"/>
    <property type="molecule type" value="Genomic_DNA"/>
</dbReference>
<dbReference type="AlphaFoldDB" id="A0A9D2U9U3"/>
<proteinExistence type="predicted"/>
<organism evidence="1 2">
    <name type="scientific">Candidatus Paenalcaligenes intestinipullorum</name>
    <dbReference type="NCBI Taxonomy" id="2838718"/>
    <lineage>
        <taxon>Bacteria</taxon>
        <taxon>Pseudomonadati</taxon>
        <taxon>Pseudomonadota</taxon>
        <taxon>Betaproteobacteria</taxon>
        <taxon>Burkholderiales</taxon>
        <taxon>Alcaligenaceae</taxon>
        <taxon>Paenalcaligenes</taxon>
    </lineage>
</organism>
<comment type="caution">
    <text evidence="1">The sequence shown here is derived from an EMBL/GenBank/DDBJ whole genome shotgun (WGS) entry which is preliminary data.</text>
</comment>
<name>A0A9D2U9U3_9BURK</name>
<sequence>MSIFCSSLSWATTKHLSEQISWWEQRPQLERIQSIDFSDSLMVYQWQLPHVLALSYLEAFTTQFPNAYQVRVAPYQIELSARLAHQHCLWSVVPSEAMQVRLTMSCAEILSASTRASAISTAHASPKFSDQFVLEWAWRDETTQASHHYFFQYLSSSQPQQLLTELFGGPQDFQVLAPNVYEFTTEDQRGVLMSVETNQYYLLVFNREES</sequence>